<dbReference type="RefSeq" id="WP_147099080.1">
    <property type="nucleotide sequence ID" value="NZ_VOOS01000002.1"/>
</dbReference>
<organism evidence="1 2">
    <name type="scientific">Vicingus serpentipes</name>
    <dbReference type="NCBI Taxonomy" id="1926625"/>
    <lineage>
        <taxon>Bacteria</taxon>
        <taxon>Pseudomonadati</taxon>
        <taxon>Bacteroidota</taxon>
        <taxon>Flavobacteriia</taxon>
        <taxon>Flavobacteriales</taxon>
        <taxon>Vicingaceae</taxon>
        <taxon>Vicingus</taxon>
    </lineage>
</organism>
<evidence type="ECO:0000313" key="1">
    <source>
        <dbReference type="EMBL" id="TXB65844.1"/>
    </source>
</evidence>
<evidence type="ECO:0000313" key="2">
    <source>
        <dbReference type="Proteomes" id="UP000321721"/>
    </source>
</evidence>
<reference evidence="1 2" key="1">
    <citation type="submission" date="2019-08" db="EMBL/GenBank/DDBJ databases">
        <title>Genome of Vicingus serpentipes NCIMB 15042.</title>
        <authorList>
            <person name="Bowman J.P."/>
        </authorList>
    </citation>
    <scope>NUCLEOTIDE SEQUENCE [LARGE SCALE GENOMIC DNA]</scope>
    <source>
        <strain evidence="1 2">NCIMB 15042</strain>
    </source>
</reference>
<dbReference type="Proteomes" id="UP000321721">
    <property type="component" value="Unassembled WGS sequence"/>
</dbReference>
<dbReference type="AlphaFoldDB" id="A0A5C6RUX6"/>
<name>A0A5C6RUX6_9FLAO</name>
<accession>A0A5C6RUX6</accession>
<proteinExistence type="predicted"/>
<keyword evidence="2" id="KW-1185">Reference proteome</keyword>
<gene>
    <name evidence="1" type="ORF">FRY74_04555</name>
</gene>
<protein>
    <submittedName>
        <fullName evidence="1">Uncharacterized protein</fullName>
    </submittedName>
</protein>
<sequence>MSILELFKVLYLKDAQLGMEEKVLLEVDKTRVESYGNGPQTTVFNNCKIIVTTERLIIAQKMLWSKKYRVHYFVERLIIAQKMLWSKKYRVHYFVWFNLAEQNNGVKKGMVNLSCAKEKCISENNSITIIPIDTSIITKLQILNFNTKLP</sequence>
<comment type="caution">
    <text evidence="1">The sequence shown here is derived from an EMBL/GenBank/DDBJ whole genome shotgun (WGS) entry which is preliminary data.</text>
</comment>
<dbReference type="EMBL" id="VOOS01000002">
    <property type="protein sequence ID" value="TXB65844.1"/>
    <property type="molecule type" value="Genomic_DNA"/>
</dbReference>